<sequence length="81" mass="9082">MAKLSREGRSKFDGRDPIHEIKLPAKNPKIFEEGRDFCRRLPNPFALVVTDDGGGGCDDDEIGKRMVKIRVNKGLGEANWL</sequence>
<comment type="caution">
    <text evidence="1">The sequence shown here is derived from an EMBL/GenBank/DDBJ whole genome shotgun (WGS) entry which is preliminary data.</text>
</comment>
<gene>
    <name evidence="1" type="ORF">SLEP1_g58336</name>
</gene>
<protein>
    <submittedName>
        <fullName evidence="1">Uncharacterized protein</fullName>
    </submittedName>
</protein>
<evidence type="ECO:0000313" key="1">
    <source>
        <dbReference type="EMBL" id="GKV51705.1"/>
    </source>
</evidence>
<evidence type="ECO:0000313" key="2">
    <source>
        <dbReference type="Proteomes" id="UP001054252"/>
    </source>
</evidence>
<organism evidence="1 2">
    <name type="scientific">Rubroshorea leprosula</name>
    <dbReference type="NCBI Taxonomy" id="152421"/>
    <lineage>
        <taxon>Eukaryota</taxon>
        <taxon>Viridiplantae</taxon>
        <taxon>Streptophyta</taxon>
        <taxon>Embryophyta</taxon>
        <taxon>Tracheophyta</taxon>
        <taxon>Spermatophyta</taxon>
        <taxon>Magnoliopsida</taxon>
        <taxon>eudicotyledons</taxon>
        <taxon>Gunneridae</taxon>
        <taxon>Pentapetalae</taxon>
        <taxon>rosids</taxon>
        <taxon>malvids</taxon>
        <taxon>Malvales</taxon>
        <taxon>Dipterocarpaceae</taxon>
        <taxon>Rubroshorea</taxon>
    </lineage>
</organism>
<reference evidence="1 2" key="1">
    <citation type="journal article" date="2021" name="Commun. Biol.">
        <title>The genome of Shorea leprosula (Dipterocarpaceae) highlights the ecological relevance of drought in aseasonal tropical rainforests.</title>
        <authorList>
            <person name="Ng K.K.S."/>
            <person name="Kobayashi M.J."/>
            <person name="Fawcett J.A."/>
            <person name="Hatakeyama M."/>
            <person name="Paape T."/>
            <person name="Ng C.H."/>
            <person name="Ang C.C."/>
            <person name="Tnah L.H."/>
            <person name="Lee C.T."/>
            <person name="Nishiyama T."/>
            <person name="Sese J."/>
            <person name="O'Brien M.J."/>
            <person name="Copetti D."/>
            <person name="Mohd Noor M.I."/>
            <person name="Ong R.C."/>
            <person name="Putra M."/>
            <person name="Sireger I.Z."/>
            <person name="Indrioko S."/>
            <person name="Kosugi Y."/>
            <person name="Izuno A."/>
            <person name="Isagi Y."/>
            <person name="Lee S.L."/>
            <person name="Shimizu K.K."/>
        </authorList>
    </citation>
    <scope>NUCLEOTIDE SEQUENCE [LARGE SCALE GENOMIC DNA]</scope>
    <source>
        <strain evidence="1">214</strain>
    </source>
</reference>
<name>A0AAV5MQ73_9ROSI</name>
<proteinExistence type="predicted"/>
<dbReference type="Proteomes" id="UP001054252">
    <property type="component" value="Unassembled WGS sequence"/>
</dbReference>
<dbReference type="EMBL" id="BPVZ01000528">
    <property type="protein sequence ID" value="GKV51705.1"/>
    <property type="molecule type" value="Genomic_DNA"/>
</dbReference>
<accession>A0AAV5MQ73</accession>
<keyword evidence="2" id="KW-1185">Reference proteome</keyword>
<dbReference type="AlphaFoldDB" id="A0AAV5MQ73"/>